<dbReference type="Proteomes" id="UP000183832">
    <property type="component" value="Unassembled WGS sequence"/>
</dbReference>
<name>A0A1J1J1P2_9DIPT</name>
<dbReference type="AlphaFoldDB" id="A0A1J1J1P2"/>
<keyword evidence="2" id="KW-1185">Reference proteome</keyword>
<accession>A0A1J1J1P2</accession>
<dbReference type="EMBL" id="CVRI01000065">
    <property type="protein sequence ID" value="CRL05676.1"/>
    <property type="molecule type" value="Genomic_DNA"/>
</dbReference>
<sequence length="82" mass="10089">MGLSSLLRDKSRKRWVRYVLTRVKSRRQRKDRYESVLKCIKLRIRGKTFCHFYPDFRKYFSILLSPQERTFGLEKETLHFTS</sequence>
<gene>
    <name evidence="1" type="ORF">CLUMA_CG018709</name>
</gene>
<organism evidence="1 2">
    <name type="scientific">Clunio marinus</name>
    <dbReference type="NCBI Taxonomy" id="568069"/>
    <lineage>
        <taxon>Eukaryota</taxon>
        <taxon>Metazoa</taxon>
        <taxon>Ecdysozoa</taxon>
        <taxon>Arthropoda</taxon>
        <taxon>Hexapoda</taxon>
        <taxon>Insecta</taxon>
        <taxon>Pterygota</taxon>
        <taxon>Neoptera</taxon>
        <taxon>Endopterygota</taxon>
        <taxon>Diptera</taxon>
        <taxon>Nematocera</taxon>
        <taxon>Chironomoidea</taxon>
        <taxon>Chironomidae</taxon>
        <taxon>Clunio</taxon>
    </lineage>
</organism>
<evidence type="ECO:0000313" key="2">
    <source>
        <dbReference type="Proteomes" id="UP000183832"/>
    </source>
</evidence>
<protein>
    <submittedName>
        <fullName evidence="1">CLUMA_CG018709, isoform A</fullName>
    </submittedName>
</protein>
<proteinExistence type="predicted"/>
<reference evidence="1 2" key="1">
    <citation type="submission" date="2015-04" db="EMBL/GenBank/DDBJ databases">
        <authorList>
            <person name="Syromyatnikov M.Y."/>
            <person name="Popov V.N."/>
        </authorList>
    </citation>
    <scope>NUCLEOTIDE SEQUENCE [LARGE SCALE GENOMIC DNA]</scope>
</reference>
<dbReference type="OrthoDB" id="6376425at2759"/>
<evidence type="ECO:0000313" key="1">
    <source>
        <dbReference type="EMBL" id="CRL05676.1"/>
    </source>
</evidence>